<comment type="caution">
    <text evidence="1">The sequence shown here is derived from an EMBL/GenBank/DDBJ whole genome shotgun (WGS) entry which is preliminary data.</text>
</comment>
<evidence type="ECO:0000313" key="2">
    <source>
        <dbReference type="Proteomes" id="UP000012046"/>
    </source>
</evidence>
<keyword evidence="2" id="KW-1185">Reference proteome</keyword>
<name>H3ZFT1_9ALTE</name>
<proteinExistence type="predicted"/>
<dbReference type="Proteomes" id="UP000012046">
    <property type="component" value="Unassembled WGS sequence"/>
</dbReference>
<dbReference type="RefSeq" id="WP_008609439.1">
    <property type="nucleotide sequence ID" value="NZ_AHTH01000037.1"/>
</dbReference>
<dbReference type="EMBL" id="AHTH01000037">
    <property type="protein sequence ID" value="EHR40565.1"/>
    <property type="molecule type" value="Genomic_DNA"/>
</dbReference>
<accession>H3ZFT1</accession>
<reference evidence="1 2" key="1">
    <citation type="journal article" date="2012" name="J. Bacteriol.">
        <title>Genome Sequence of Extracellular-Protease-Producing Alishewanella jeotgali Isolated from Traditional Korean Fermented Seafood.</title>
        <authorList>
            <person name="Jung J."/>
            <person name="Chun J."/>
            <person name="Park W."/>
        </authorList>
    </citation>
    <scope>NUCLEOTIDE SEQUENCE [LARGE SCALE GENOMIC DNA]</scope>
    <source>
        <strain evidence="1 2">KCTC 22429</strain>
    </source>
</reference>
<evidence type="ECO:0000313" key="1">
    <source>
        <dbReference type="EMBL" id="EHR40565.1"/>
    </source>
</evidence>
<dbReference type="STRING" id="1129374.AJE_10879"/>
<dbReference type="AlphaFoldDB" id="H3ZFT1"/>
<sequence>MEQRQALYRVYAAYPTELAFARQACQRSLGYRIGAPELLLPLQLEY</sequence>
<gene>
    <name evidence="1" type="ORF">AJE_10879</name>
</gene>
<organism evidence="1 2">
    <name type="scientific">Alishewanella jeotgali KCTC 22429</name>
    <dbReference type="NCBI Taxonomy" id="1129374"/>
    <lineage>
        <taxon>Bacteria</taxon>
        <taxon>Pseudomonadati</taxon>
        <taxon>Pseudomonadota</taxon>
        <taxon>Gammaproteobacteria</taxon>
        <taxon>Alteromonadales</taxon>
        <taxon>Alteromonadaceae</taxon>
        <taxon>Alishewanella</taxon>
    </lineage>
</organism>
<protein>
    <submittedName>
        <fullName evidence="1">Uncharacterized protein</fullName>
    </submittedName>
</protein>
<dbReference type="PATRIC" id="fig|1129374.4.peg.2156"/>